<accession>A0AAV7P3I5</accession>
<feature type="domain" description="Peptidase M13 N-terminal" evidence="8">
    <location>
        <begin position="66"/>
        <end position="454"/>
    </location>
</feature>
<comment type="caution">
    <text evidence="9">The sequence shown here is derived from an EMBL/GenBank/DDBJ whole genome shotgun (WGS) entry which is preliminary data.</text>
</comment>
<reference evidence="9" key="1">
    <citation type="journal article" date="2022" name="bioRxiv">
        <title>Sequencing and chromosome-scale assembly of the giantPleurodeles waltlgenome.</title>
        <authorList>
            <person name="Brown T."/>
            <person name="Elewa A."/>
            <person name="Iarovenko S."/>
            <person name="Subramanian E."/>
            <person name="Araus A.J."/>
            <person name="Petzold A."/>
            <person name="Susuki M."/>
            <person name="Suzuki K.-i.T."/>
            <person name="Hayashi T."/>
            <person name="Toyoda A."/>
            <person name="Oliveira C."/>
            <person name="Osipova E."/>
            <person name="Leigh N.D."/>
            <person name="Simon A."/>
            <person name="Yun M.H."/>
        </authorList>
    </citation>
    <scope>NUCLEOTIDE SEQUENCE</scope>
    <source>
        <strain evidence="9">20211129_DDA</strain>
        <tissue evidence="9">Liver</tissue>
    </source>
</reference>
<evidence type="ECO:0000313" key="10">
    <source>
        <dbReference type="Proteomes" id="UP001066276"/>
    </source>
</evidence>
<dbReference type="InterPro" id="IPR000718">
    <property type="entry name" value="Peptidase_M13"/>
</dbReference>
<evidence type="ECO:0000256" key="4">
    <source>
        <dbReference type="ARBA" id="ARBA00022801"/>
    </source>
</evidence>
<dbReference type="InterPro" id="IPR024079">
    <property type="entry name" value="MetalloPept_cat_dom_sf"/>
</dbReference>
<dbReference type="EMBL" id="JANPWB010000011">
    <property type="protein sequence ID" value="KAJ1121837.1"/>
    <property type="molecule type" value="Genomic_DNA"/>
</dbReference>
<evidence type="ECO:0000259" key="7">
    <source>
        <dbReference type="Pfam" id="PF01431"/>
    </source>
</evidence>
<dbReference type="AlphaFoldDB" id="A0AAV7P3I5"/>
<dbReference type="PANTHER" id="PTHR11733">
    <property type="entry name" value="ZINC METALLOPROTEASE FAMILY M13 NEPRILYSIN-RELATED"/>
    <property type="match status" value="1"/>
</dbReference>
<evidence type="ECO:0000256" key="5">
    <source>
        <dbReference type="ARBA" id="ARBA00022833"/>
    </source>
</evidence>
<evidence type="ECO:0000313" key="9">
    <source>
        <dbReference type="EMBL" id="KAJ1121837.1"/>
    </source>
</evidence>
<sequence>MASKRKKWMTRGLPLGLLLVVSVITLLLVLNFTILSCSRGFRPCETTECKILTEKFLSSRDLSIDPCQDFFGHICGMWDTSDTLGLGTGSVNTFDVLWEENQLLLKALLERKEHVTRSSAEEKALTFYKSCMNTEKIESLGAQPMVDLINKVGGWSVAGAWNRTDFDQTLRLLIGEYNVFPFFRAYLHSSPLNPTLHVIQIDHPEFDMPSKNQFEKESEYTKALRVYLSYLQNLTAFLGGEINTVVIPSVFAFTSKLLNVVTPLPERQERQMLFTPTSIAVLQGLAPAIDWLSCLQAAFYPRELNSSEIIFVHDMDYMVEMSQLVDLWRKSSYLQAYMVLCLVHSLYPALDKRFQDARRELTAGIQKSEADSMEVVPRWKKCISDTSRFFEPVLGAMFIKETFSPETKKVAEAMFAEVKDALDKRLDQLKWMDEESHRNAKQKLQSIVVKIGYPLWIMDDELLEREYRQLHLGEDSFFQNVVQLKAPRESALFGTLDPHGHDNWEVDPSSVHSYYSISQNAVVFPAGMFRSPFFQVDFPSAVNFGAIGVFMAHELLHAFNEYVPHPIMSGDENGLEERLLCMEKQYNSYTLQNLTVNGTVTLLENMADCGGLAIAQQAYENWLKRRKQETVLPQIGFTHSQLFFASFAQSMCGKQTLEKLRSFLSRDRHSPNPLRVRGAISNSDNFHIYFQCPQGSPMNPEQKCHMW</sequence>
<proteinExistence type="predicted"/>
<dbReference type="Pfam" id="PF01431">
    <property type="entry name" value="Peptidase_M13"/>
    <property type="match status" value="1"/>
</dbReference>
<evidence type="ECO:0000256" key="3">
    <source>
        <dbReference type="ARBA" id="ARBA00022723"/>
    </source>
</evidence>
<dbReference type="GO" id="GO:0005886">
    <property type="term" value="C:plasma membrane"/>
    <property type="evidence" value="ECO:0007669"/>
    <property type="project" value="TreeGrafter"/>
</dbReference>
<evidence type="ECO:0008006" key="11">
    <source>
        <dbReference type="Google" id="ProtNLM"/>
    </source>
</evidence>
<name>A0AAV7P3I5_PLEWA</name>
<gene>
    <name evidence="9" type="ORF">NDU88_000356</name>
</gene>
<dbReference type="SUPFAM" id="SSF55486">
    <property type="entry name" value="Metalloproteases ('zincins'), catalytic domain"/>
    <property type="match status" value="1"/>
</dbReference>
<dbReference type="Proteomes" id="UP001066276">
    <property type="component" value="Chromosome 7"/>
</dbReference>
<evidence type="ECO:0000259" key="8">
    <source>
        <dbReference type="Pfam" id="PF05649"/>
    </source>
</evidence>
<dbReference type="InterPro" id="IPR008753">
    <property type="entry name" value="Peptidase_M13_N"/>
</dbReference>
<keyword evidence="4" id="KW-0378">Hydrolase</keyword>
<dbReference type="Gene3D" id="3.40.390.10">
    <property type="entry name" value="Collagenase (Catalytic Domain)"/>
    <property type="match status" value="1"/>
</dbReference>
<evidence type="ECO:0000256" key="6">
    <source>
        <dbReference type="ARBA" id="ARBA00023049"/>
    </source>
</evidence>
<feature type="domain" description="Peptidase M13 C-terminal" evidence="7">
    <location>
        <begin position="513"/>
        <end position="705"/>
    </location>
</feature>
<evidence type="ECO:0000256" key="2">
    <source>
        <dbReference type="ARBA" id="ARBA00022670"/>
    </source>
</evidence>
<dbReference type="Gene3D" id="1.10.1380.10">
    <property type="entry name" value="Neutral endopeptidase , domain2"/>
    <property type="match status" value="1"/>
</dbReference>
<keyword evidence="3" id="KW-0479">Metal-binding</keyword>
<protein>
    <recommendedName>
        <fullName evidence="11">Endothelin-converting enzyme 1</fullName>
    </recommendedName>
</protein>
<dbReference type="GO" id="GO:0046872">
    <property type="term" value="F:metal ion binding"/>
    <property type="evidence" value="ECO:0007669"/>
    <property type="project" value="UniProtKB-KW"/>
</dbReference>
<evidence type="ECO:0000256" key="1">
    <source>
        <dbReference type="ARBA" id="ARBA00001947"/>
    </source>
</evidence>
<keyword evidence="5" id="KW-0862">Zinc</keyword>
<comment type="cofactor">
    <cofactor evidence="1">
        <name>Zn(2+)</name>
        <dbReference type="ChEBI" id="CHEBI:29105"/>
    </cofactor>
</comment>
<keyword evidence="10" id="KW-1185">Reference proteome</keyword>
<keyword evidence="2" id="KW-0645">Protease</keyword>
<dbReference type="PANTHER" id="PTHR11733:SF128">
    <property type="entry name" value="KELL BLOOD GROUP GLYCOPROTEIN"/>
    <property type="match status" value="1"/>
</dbReference>
<dbReference type="GO" id="GO:0004222">
    <property type="term" value="F:metalloendopeptidase activity"/>
    <property type="evidence" value="ECO:0007669"/>
    <property type="project" value="InterPro"/>
</dbReference>
<dbReference type="PROSITE" id="PS51885">
    <property type="entry name" value="NEPRILYSIN"/>
    <property type="match status" value="1"/>
</dbReference>
<dbReference type="CDD" id="cd08662">
    <property type="entry name" value="M13"/>
    <property type="match status" value="1"/>
</dbReference>
<dbReference type="InterPro" id="IPR018497">
    <property type="entry name" value="Peptidase_M13_C"/>
</dbReference>
<dbReference type="PRINTS" id="PR00786">
    <property type="entry name" value="NEPRILYSIN"/>
</dbReference>
<dbReference type="GO" id="GO:0016485">
    <property type="term" value="P:protein processing"/>
    <property type="evidence" value="ECO:0007669"/>
    <property type="project" value="TreeGrafter"/>
</dbReference>
<dbReference type="InterPro" id="IPR042089">
    <property type="entry name" value="Peptidase_M13_dom_2"/>
</dbReference>
<dbReference type="Pfam" id="PF05649">
    <property type="entry name" value="Peptidase_M13_N"/>
    <property type="match status" value="1"/>
</dbReference>
<keyword evidence="6" id="KW-0482">Metalloprotease</keyword>
<organism evidence="9 10">
    <name type="scientific">Pleurodeles waltl</name>
    <name type="common">Iberian ribbed newt</name>
    <dbReference type="NCBI Taxonomy" id="8319"/>
    <lineage>
        <taxon>Eukaryota</taxon>
        <taxon>Metazoa</taxon>
        <taxon>Chordata</taxon>
        <taxon>Craniata</taxon>
        <taxon>Vertebrata</taxon>
        <taxon>Euteleostomi</taxon>
        <taxon>Amphibia</taxon>
        <taxon>Batrachia</taxon>
        <taxon>Caudata</taxon>
        <taxon>Salamandroidea</taxon>
        <taxon>Salamandridae</taxon>
        <taxon>Pleurodelinae</taxon>
        <taxon>Pleurodeles</taxon>
    </lineage>
</organism>